<evidence type="ECO:0000313" key="2">
    <source>
        <dbReference type="EMBL" id="GFU02926.1"/>
    </source>
</evidence>
<comment type="caution">
    <text evidence="1">The sequence shown here is derived from an EMBL/GenBank/DDBJ whole genome shotgun (WGS) entry which is preliminary data.</text>
</comment>
<proteinExistence type="predicted"/>
<dbReference type="AlphaFoldDB" id="A0A8X6I369"/>
<protein>
    <submittedName>
        <fullName evidence="1">Uncharacterized protein</fullName>
    </submittedName>
</protein>
<gene>
    <name evidence="1" type="ORF">NPIL_105801</name>
    <name evidence="2" type="ORF">NPIL_688131</name>
</gene>
<evidence type="ECO:0000313" key="1">
    <source>
        <dbReference type="EMBL" id="GFS29034.1"/>
    </source>
</evidence>
<reference evidence="1" key="1">
    <citation type="submission" date="2020-08" db="EMBL/GenBank/DDBJ databases">
        <title>Multicomponent nature underlies the extraordinary mechanical properties of spider dragline silk.</title>
        <authorList>
            <person name="Kono N."/>
            <person name="Nakamura H."/>
            <person name="Mori M."/>
            <person name="Yoshida Y."/>
            <person name="Ohtoshi R."/>
            <person name="Malay A.D."/>
            <person name="Moran D.A.P."/>
            <person name="Tomita M."/>
            <person name="Numata K."/>
            <person name="Arakawa K."/>
        </authorList>
    </citation>
    <scope>NUCLEOTIDE SEQUENCE</scope>
</reference>
<sequence length="175" mass="20258">MKYNTRELAGLCKLFPLSFFQGGTFWRYETQRSAMRYDTQGSKKTELLSLVQLASLTIIHRIKRMTILSLPLPCTIKHYLMENCSSLPDHFIPTPSDTELLNFYVHRDELKFLCDVPLPLEIYAILRTKCSSFNYLSDRSLYHFIGSQLMSPTKKKFIIFVQTVLGQTSKIAAFV</sequence>
<name>A0A8X6I369_NEPPI</name>
<keyword evidence="3" id="KW-1185">Reference proteome</keyword>
<dbReference type="Proteomes" id="UP000887013">
    <property type="component" value="Unassembled WGS sequence"/>
</dbReference>
<dbReference type="EMBL" id="BMAW01041534">
    <property type="protein sequence ID" value="GFS29034.1"/>
    <property type="molecule type" value="Genomic_DNA"/>
</dbReference>
<accession>A0A8X6I369</accession>
<evidence type="ECO:0000313" key="3">
    <source>
        <dbReference type="Proteomes" id="UP000887013"/>
    </source>
</evidence>
<dbReference type="EMBL" id="BMAW01027592">
    <property type="protein sequence ID" value="GFU02926.1"/>
    <property type="molecule type" value="Genomic_DNA"/>
</dbReference>
<organism evidence="1 3">
    <name type="scientific">Nephila pilipes</name>
    <name type="common">Giant wood spider</name>
    <name type="synonym">Nephila maculata</name>
    <dbReference type="NCBI Taxonomy" id="299642"/>
    <lineage>
        <taxon>Eukaryota</taxon>
        <taxon>Metazoa</taxon>
        <taxon>Ecdysozoa</taxon>
        <taxon>Arthropoda</taxon>
        <taxon>Chelicerata</taxon>
        <taxon>Arachnida</taxon>
        <taxon>Araneae</taxon>
        <taxon>Araneomorphae</taxon>
        <taxon>Entelegynae</taxon>
        <taxon>Araneoidea</taxon>
        <taxon>Nephilidae</taxon>
        <taxon>Nephila</taxon>
    </lineage>
</organism>